<proteinExistence type="predicted"/>
<gene>
    <name evidence="2" type="ORF">C3L33_05248</name>
</gene>
<comment type="caution">
    <text evidence="2">The sequence shown here is derived from an EMBL/GenBank/DDBJ whole genome shotgun (WGS) entry which is preliminary data.</text>
</comment>
<feature type="non-terminal residue" evidence="2">
    <location>
        <position position="1"/>
    </location>
</feature>
<keyword evidence="1" id="KW-0812">Transmembrane</keyword>
<organism evidence="2 3">
    <name type="scientific">Rhododendron williamsianum</name>
    <dbReference type="NCBI Taxonomy" id="262921"/>
    <lineage>
        <taxon>Eukaryota</taxon>
        <taxon>Viridiplantae</taxon>
        <taxon>Streptophyta</taxon>
        <taxon>Embryophyta</taxon>
        <taxon>Tracheophyta</taxon>
        <taxon>Spermatophyta</taxon>
        <taxon>Magnoliopsida</taxon>
        <taxon>eudicotyledons</taxon>
        <taxon>Gunneridae</taxon>
        <taxon>Pentapetalae</taxon>
        <taxon>asterids</taxon>
        <taxon>Ericales</taxon>
        <taxon>Ericaceae</taxon>
        <taxon>Ericoideae</taxon>
        <taxon>Rhodoreae</taxon>
        <taxon>Rhododendron</taxon>
    </lineage>
</organism>
<protein>
    <submittedName>
        <fullName evidence="2">Uncharacterized protein</fullName>
    </submittedName>
</protein>
<dbReference type="Proteomes" id="UP000428333">
    <property type="component" value="Linkage Group LG03"/>
</dbReference>
<reference evidence="2 3" key="1">
    <citation type="journal article" date="2019" name="Genome Biol. Evol.">
        <title>The Rhododendron genome and chromosomal organization provide insight into shared whole-genome duplications across the heath family (Ericaceae).</title>
        <authorList>
            <person name="Soza V.L."/>
            <person name="Lindsley D."/>
            <person name="Waalkes A."/>
            <person name="Ramage E."/>
            <person name="Patwardhan R.P."/>
            <person name="Burton J.N."/>
            <person name="Adey A."/>
            <person name="Kumar A."/>
            <person name="Qiu R."/>
            <person name="Shendure J."/>
            <person name="Hall B."/>
        </authorList>
    </citation>
    <scope>NUCLEOTIDE SEQUENCE [LARGE SCALE GENOMIC DNA]</scope>
    <source>
        <strain evidence="2">RSF 1966-606</strain>
    </source>
</reference>
<dbReference type="EMBL" id="QEFC01000657">
    <property type="protein sequence ID" value="KAE9462847.1"/>
    <property type="molecule type" value="Genomic_DNA"/>
</dbReference>
<accession>A0A6A4M7U2</accession>
<keyword evidence="3" id="KW-1185">Reference proteome</keyword>
<evidence type="ECO:0000256" key="1">
    <source>
        <dbReference type="SAM" id="Phobius"/>
    </source>
</evidence>
<keyword evidence="1" id="KW-1133">Transmembrane helix</keyword>
<evidence type="ECO:0000313" key="2">
    <source>
        <dbReference type="EMBL" id="KAE9462847.1"/>
    </source>
</evidence>
<name>A0A6A4M7U2_9ERIC</name>
<dbReference type="AlphaFoldDB" id="A0A6A4M7U2"/>
<feature type="transmembrane region" description="Helical" evidence="1">
    <location>
        <begin position="55"/>
        <end position="72"/>
    </location>
</feature>
<evidence type="ECO:0000313" key="3">
    <source>
        <dbReference type="Proteomes" id="UP000428333"/>
    </source>
</evidence>
<keyword evidence="1" id="KW-0472">Membrane</keyword>
<sequence length="82" mass="9421">MRLWGDESLPGVAGKGGTIRVSFSNRFTDYVNETITHLRPTHCTRERKVDVEFDMTTVPAFLVVLIVLWLVLKPRRPKPKIN</sequence>
<dbReference type="OrthoDB" id="16573at2759"/>